<reference evidence="2" key="1">
    <citation type="submission" date="2021-04" db="EMBL/GenBank/DDBJ databases">
        <title>Sinoanaerobacter chloroacetimidivorans sp. nov., an obligate anaerobic bacterium isolated from anaerobic sludge.</title>
        <authorList>
            <person name="Bao Y."/>
        </authorList>
    </citation>
    <scope>NUCLEOTIDE SEQUENCE</scope>
    <source>
        <strain evidence="2">BAD-6</strain>
    </source>
</reference>
<protein>
    <submittedName>
        <fullName evidence="2">RidA family protein</fullName>
    </submittedName>
</protein>
<dbReference type="InterPro" id="IPR035959">
    <property type="entry name" value="RutC-like_sf"/>
</dbReference>
<dbReference type="Gene3D" id="3.30.1330.40">
    <property type="entry name" value="RutC-like"/>
    <property type="match status" value="1"/>
</dbReference>
<comment type="similarity">
    <text evidence="1">Belongs to the RutC family.</text>
</comment>
<dbReference type="InterPro" id="IPR006175">
    <property type="entry name" value="YjgF/YER057c/UK114"/>
</dbReference>
<dbReference type="PANTHER" id="PTHR11803">
    <property type="entry name" value="2-IMINOBUTANOATE/2-IMINOPROPANOATE DEAMINASE RIDA"/>
    <property type="match status" value="1"/>
</dbReference>
<sequence length="128" mass="14380">MKQKAIFNEKTLGEVHGPYVQGTKYRDLFFTTQIATLQNGDIISLDPYEQALQTLRNAELALKEVGGTLADVLTCRIYLTDMNDYAAVNKAYRELMPNDPFPTRACVQVAGMIPEVKVEMEFICSVPE</sequence>
<evidence type="ECO:0000313" key="3">
    <source>
        <dbReference type="Proteomes" id="UP000675664"/>
    </source>
</evidence>
<dbReference type="GO" id="GO:0005829">
    <property type="term" value="C:cytosol"/>
    <property type="evidence" value="ECO:0007669"/>
    <property type="project" value="TreeGrafter"/>
</dbReference>
<dbReference type="AlphaFoldDB" id="A0A8J7VZP0"/>
<keyword evidence="3" id="KW-1185">Reference proteome</keyword>
<dbReference type="SUPFAM" id="SSF55298">
    <property type="entry name" value="YjgF-like"/>
    <property type="match status" value="1"/>
</dbReference>
<gene>
    <name evidence="2" type="ORF">KCX82_09360</name>
</gene>
<evidence type="ECO:0000313" key="2">
    <source>
        <dbReference type="EMBL" id="MBR0598079.1"/>
    </source>
</evidence>
<organism evidence="2 3">
    <name type="scientific">Sinanaerobacter chloroacetimidivorans</name>
    <dbReference type="NCBI Taxonomy" id="2818044"/>
    <lineage>
        <taxon>Bacteria</taxon>
        <taxon>Bacillati</taxon>
        <taxon>Bacillota</taxon>
        <taxon>Clostridia</taxon>
        <taxon>Peptostreptococcales</taxon>
        <taxon>Anaerovoracaceae</taxon>
        <taxon>Sinanaerobacter</taxon>
    </lineage>
</organism>
<dbReference type="Proteomes" id="UP000675664">
    <property type="component" value="Unassembled WGS sequence"/>
</dbReference>
<dbReference type="CDD" id="cd00448">
    <property type="entry name" value="YjgF_YER057c_UK114_family"/>
    <property type="match status" value="1"/>
</dbReference>
<dbReference type="PANTHER" id="PTHR11803:SF39">
    <property type="entry name" value="2-IMINOBUTANOATE_2-IMINOPROPANOATE DEAMINASE"/>
    <property type="match status" value="1"/>
</dbReference>
<accession>A0A8J7VZP0</accession>
<evidence type="ECO:0000256" key="1">
    <source>
        <dbReference type="ARBA" id="ARBA00010552"/>
    </source>
</evidence>
<dbReference type="InterPro" id="IPR019897">
    <property type="entry name" value="RidA_CS"/>
</dbReference>
<reference evidence="2" key="2">
    <citation type="submission" date="2021-04" db="EMBL/GenBank/DDBJ databases">
        <authorList>
            <person name="Liu J."/>
        </authorList>
    </citation>
    <scope>NUCLEOTIDE SEQUENCE</scope>
    <source>
        <strain evidence="2">BAD-6</strain>
    </source>
</reference>
<dbReference type="Pfam" id="PF01042">
    <property type="entry name" value="Ribonuc_L-PSP"/>
    <property type="match status" value="1"/>
</dbReference>
<dbReference type="RefSeq" id="WP_227018210.1">
    <property type="nucleotide sequence ID" value="NZ_JAGSND010000005.1"/>
</dbReference>
<name>A0A8J7VZP0_9FIRM</name>
<dbReference type="GO" id="GO:0019239">
    <property type="term" value="F:deaminase activity"/>
    <property type="evidence" value="ECO:0007669"/>
    <property type="project" value="TreeGrafter"/>
</dbReference>
<proteinExistence type="inferred from homology"/>
<comment type="caution">
    <text evidence="2">The sequence shown here is derived from an EMBL/GenBank/DDBJ whole genome shotgun (WGS) entry which is preliminary data.</text>
</comment>
<dbReference type="PROSITE" id="PS01094">
    <property type="entry name" value="UPF0076"/>
    <property type="match status" value="1"/>
</dbReference>
<dbReference type="EMBL" id="JAGSND010000005">
    <property type="protein sequence ID" value="MBR0598079.1"/>
    <property type="molecule type" value="Genomic_DNA"/>
</dbReference>